<dbReference type="SUPFAM" id="SSF64307">
    <property type="entry name" value="SirA-like"/>
    <property type="match status" value="1"/>
</dbReference>
<dbReference type="Gene3D" id="3.40.250.10">
    <property type="entry name" value="Rhodanese-like domain"/>
    <property type="match status" value="1"/>
</dbReference>
<dbReference type="Pfam" id="PF01206">
    <property type="entry name" value="TusA"/>
    <property type="match status" value="1"/>
</dbReference>
<dbReference type="PROSITE" id="PS50206">
    <property type="entry name" value="RHODANESE_3"/>
    <property type="match status" value="1"/>
</dbReference>
<evidence type="ECO:0000313" key="3">
    <source>
        <dbReference type="EMBL" id="MEC0242364.1"/>
    </source>
</evidence>
<accession>A0ABU6GRL5</accession>
<reference evidence="3 4" key="1">
    <citation type="submission" date="2023-03" db="EMBL/GenBank/DDBJ databases">
        <title>Bacillus Genome Sequencing.</title>
        <authorList>
            <person name="Dunlap C."/>
        </authorList>
    </citation>
    <scope>NUCLEOTIDE SEQUENCE [LARGE SCALE GENOMIC DNA]</scope>
    <source>
        <strain evidence="3 4">BD-525</strain>
    </source>
</reference>
<dbReference type="Gene3D" id="3.30.110.40">
    <property type="entry name" value="TusA-like domain"/>
    <property type="match status" value="1"/>
</dbReference>
<dbReference type="Pfam" id="PF00581">
    <property type="entry name" value="Rhodanese"/>
    <property type="match status" value="1"/>
</dbReference>
<dbReference type="CDD" id="cd00158">
    <property type="entry name" value="RHOD"/>
    <property type="match status" value="1"/>
</dbReference>
<proteinExistence type="inferred from homology"/>
<feature type="domain" description="Rhodanese" evidence="2">
    <location>
        <begin position="103"/>
        <end position="191"/>
    </location>
</feature>
<keyword evidence="4" id="KW-1185">Reference proteome</keyword>
<comment type="caution">
    <text evidence="3">The sequence shown here is derived from an EMBL/GenBank/DDBJ whole genome shotgun (WGS) entry which is preliminary data.</text>
</comment>
<evidence type="ECO:0000256" key="1">
    <source>
        <dbReference type="ARBA" id="ARBA00008984"/>
    </source>
</evidence>
<dbReference type="InterPro" id="IPR001455">
    <property type="entry name" value="TusA-like"/>
</dbReference>
<evidence type="ECO:0000259" key="2">
    <source>
        <dbReference type="PROSITE" id="PS50206"/>
    </source>
</evidence>
<dbReference type="Proteomes" id="UP001344632">
    <property type="component" value="Unassembled WGS sequence"/>
</dbReference>
<dbReference type="RefSeq" id="WP_326090137.1">
    <property type="nucleotide sequence ID" value="NZ_JARLKZ010000016.1"/>
</dbReference>
<organism evidence="3 4">
    <name type="scientific">Paenibacillus dokdonensis</name>
    <dbReference type="NCBI Taxonomy" id="2567944"/>
    <lineage>
        <taxon>Bacteria</taxon>
        <taxon>Bacillati</taxon>
        <taxon>Bacillota</taxon>
        <taxon>Bacilli</taxon>
        <taxon>Bacillales</taxon>
        <taxon>Paenibacillaceae</taxon>
        <taxon>Paenibacillus</taxon>
    </lineage>
</organism>
<dbReference type="PANTHER" id="PTHR33279">
    <property type="entry name" value="SULFUR CARRIER PROTEIN YEDF-RELATED"/>
    <property type="match status" value="1"/>
</dbReference>
<gene>
    <name evidence="3" type="ORF">P4H66_21380</name>
</gene>
<dbReference type="InterPro" id="IPR001763">
    <property type="entry name" value="Rhodanese-like_dom"/>
</dbReference>
<dbReference type="SMART" id="SM00450">
    <property type="entry name" value="RHOD"/>
    <property type="match status" value="1"/>
</dbReference>
<name>A0ABU6GRL5_9BACL</name>
<comment type="similarity">
    <text evidence="1">Belongs to the sulfur carrier protein TusA family.</text>
</comment>
<dbReference type="InterPro" id="IPR036873">
    <property type="entry name" value="Rhodanese-like_dom_sf"/>
</dbReference>
<sequence>MDIKVDRVVDAKGLACPMPIVRTKKAINELDAGQVLELQATDKGSVADIQAWAKSTGHQFLGTQQEDKVYRHYVRKSEPDEIKEEITFPHSVRNDELERLLDGEQKIHILDVREPAEYAFVRLKGSKNIPLGDLEQRADELNPEDKIYIVCRTGNRSNLAANLLTEKGFKNLKNVVPGMSEWTGSVERDEFKPLN</sequence>
<dbReference type="PANTHER" id="PTHR33279:SF6">
    <property type="entry name" value="SULFUR CARRIER PROTEIN YEDF-RELATED"/>
    <property type="match status" value="1"/>
</dbReference>
<dbReference type="SUPFAM" id="SSF52821">
    <property type="entry name" value="Rhodanese/Cell cycle control phosphatase"/>
    <property type="match status" value="1"/>
</dbReference>
<dbReference type="InterPro" id="IPR036868">
    <property type="entry name" value="TusA-like_sf"/>
</dbReference>
<dbReference type="EMBL" id="JARLKZ010000016">
    <property type="protein sequence ID" value="MEC0242364.1"/>
    <property type="molecule type" value="Genomic_DNA"/>
</dbReference>
<dbReference type="CDD" id="cd00291">
    <property type="entry name" value="SirA_YedF_YeeD"/>
    <property type="match status" value="1"/>
</dbReference>
<evidence type="ECO:0000313" key="4">
    <source>
        <dbReference type="Proteomes" id="UP001344632"/>
    </source>
</evidence>
<protein>
    <submittedName>
        <fullName evidence="3">Sulfurtransferase TusA family protein</fullName>
    </submittedName>
</protein>
<dbReference type="PROSITE" id="PS01148">
    <property type="entry name" value="UPF0033"/>
    <property type="match status" value="1"/>
</dbReference>